<evidence type="ECO:0000313" key="7">
    <source>
        <dbReference type="Proteomes" id="UP000198736"/>
    </source>
</evidence>
<evidence type="ECO:0000313" key="6">
    <source>
        <dbReference type="EMBL" id="CUS36974.1"/>
    </source>
</evidence>
<evidence type="ECO:0000256" key="1">
    <source>
        <dbReference type="ARBA" id="ARBA00004459"/>
    </source>
</evidence>
<gene>
    <name evidence="6" type="ORF">COMA2_30012</name>
</gene>
<dbReference type="OrthoDB" id="9784787at2"/>
<dbReference type="InterPro" id="IPR008874">
    <property type="entry name" value="TraT_complement-R"/>
</dbReference>
<dbReference type="AlphaFoldDB" id="A0A0S4LJ83"/>
<evidence type="ECO:0000256" key="2">
    <source>
        <dbReference type="ARBA" id="ARBA00022729"/>
    </source>
</evidence>
<accession>A0A0S4LJ83</accession>
<keyword evidence="3" id="KW-0472">Membrane</keyword>
<evidence type="ECO:0000256" key="5">
    <source>
        <dbReference type="ARBA" id="ARBA00023288"/>
    </source>
</evidence>
<proteinExistence type="predicted"/>
<dbReference type="STRING" id="1742973.COMA2_30012"/>
<reference evidence="7" key="1">
    <citation type="submission" date="2015-10" db="EMBL/GenBank/DDBJ databases">
        <authorList>
            <person name="Luecker S."/>
            <person name="Luecker S."/>
        </authorList>
    </citation>
    <scope>NUCLEOTIDE SEQUENCE [LARGE SCALE GENOMIC DNA]</scope>
</reference>
<name>A0A0S4LJ83_9BACT</name>
<comment type="subcellular location">
    <subcellularLocation>
        <location evidence="1">Cell outer membrane</location>
        <topology evidence="1">Lipid-anchor</topology>
    </subcellularLocation>
</comment>
<evidence type="ECO:0000256" key="3">
    <source>
        <dbReference type="ARBA" id="ARBA00023136"/>
    </source>
</evidence>
<dbReference type="EMBL" id="CZPZ01000023">
    <property type="protein sequence ID" value="CUS36974.1"/>
    <property type="molecule type" value="Genomic_DNA"/>
</dbReference>
<dbReference type="RefSeq" id="WP_090898618.1">
    <property type="nucleotide sequence ID" value="NZ_CZPZ01000023.1"/>
</dbReference>
<dbReference type="PROSITE" id="PS51257">
    <property type="entry name" value="PROKAR_LIPOPROTEIN"/>
    <property type="match status" value="1"/>
</dbReference>
<dbReference type="Proteomes" id="UP000198736">
    <property type="component" value="Unassembled WGS sequence"/>
</dbReference>
<dbReference type="GO" id="GO:0009279">
    <property type="term" value="C:cell outer membrane"/>
    <property type="evidence" value="ECO:0007669"/>
    <property type="project" value="UniProtKB-SubCell"/>
</dbReference>
<sequence length="251" mass="26375">MAHVSARFTLHASHFTRPLALFLLLGGLLSGCSNVIRSGLMNSNTIFLDPNTNRNVYTQLRNASENQHVTLNDVNAKLSAKGYQLVQDPEQANYWIQVKVIYCHKAADGVAPEAVAKAGPGAGISSGGTVMASAADPMSGGMAGMAGMPDMSAMMRQAMAMSGGRGGMAGFSGMQPPPKEDGVTYLCVADVQITDRKIGKSIGRPIGGQSSGNEKVQLMRMVGHVRQKSLDIPEATPIVQEKIATGIAGLF</sequence>
<protein>
    <submittedName>
        <fullName evidence="6">Putative Lipoprotein, TraT related</fullName>
    </submittedName>
</protein>
<keyword evidence="2" id="KW-0732">Signal</keyword>
<keyword evidence="7" id="KW-1185">Reference proteome</keyword>
<dbReference type="Pfam" id="PF05818">
    <property type="entry name" value="TraT"/>
    <property type="match status" value="1"/>
</dbReference>
<keyword evidence="5 6" id="KW-0449">Lipoprotein</keyword>
<keyword evidence="4" id="KW-0564">Palmitate</keyword>
<evidence type="ECO:0000256" key="4">
    <source>
        <dbReference type="ARBA" id="ARBA00023139"/>
    </source>
</evidence>
<organism evidence="6 7">
    <name type="scientific">Candidatus Nitrospira nitrificans</name>
    <dbReference type="NCBI Taxonomy" id="1742973"/>
    <lineage>
        <taxon>Bacteria</taxon>
        <taxon>Pseudomonadati</taxon>
        <taxon>Nitrospirota</taxon>
        <taxon>Nitrospiria</taxon>
        <taxon>Nitrospirales</taxon>
        <taxon>Nitrospiraceae</taxon>
        <taxon>Nitrospira</taxon>
    </lineage>
</organism>